<evidence type="ECO:0000313" key="2">
    <source>
        <dbReference type="Proteomes" id="UP001148838"/>
    </source>
</evidence>
<dbReference type="EMBL" id="JAJSOF020000003">
    <property type="protein sequence ID" value="KAJ4448832.1"/>
    <property type="molecule type" value="Genomic_DNA"/>
</dbReference>
<evidence type="ECO:0000313" key="1">
    <source>
        <dbReference type="EMBL" id="KAJ4448832.1"/>
    </source>
</evidence>
<accession>A0ABQ8TSZ4</accession>
<dbReference type="Proteomes" id="UP001148838">
    <property type="component" value="Unassembled WGS sequence"/>
</dbReference>
<reference evidence="1 2" key="1">
    <citation type="journal article" date="2022" name="Allergy">
        <title>Genome assembly and annotation of Periplaneta americana reveal a comprehensive cockroach allergen profile.</title>
        <authorList>
            <person name="Wang L."/>
            <person name="Xiong Q."/>
            <person name="Saelim N."/>
            <person name="Wang L."/>
            <person name="Nong W."/>
            <person name="Wan A.T."/>
            <person name="Shi M."/>
            <person name="Liu X."/>
            <person name="Cao Q."/>
            <person name="Hui J.H.L."/>
            <person name="Sookrung N."/>
            <person name="Leung T.F."/>
            <person name="Tungtrongchitr A."/>
            <person name="Tsui S.K.W."/>
        </authorList>
    </citation>
    <scope>NUCLEOTIDE SEQUENCE [LARGE SCALE GENOMIC DNA]</scope>
    <source>
        <strain evidence="1">PWHHKU_190912</strain>
    </source>
</reference>
<protein>
    <submittedName>
        <fullName evidence="1">Uncharacterized protein</fullName>
    </submittedName>
</protein>
<sequence length="113" mass="12875">MAGLCEGGNEPLGSLKDRTLSNSVDFDIYRLFILENRTTQDNSDRVTFSRSHETKGKLTTNISEKFILECERPKIMFTKLEQRSWIKIEVARGRSAQECFQGLREACDDAALP</sequence>
<gene>
    <name evidence="1" type="ORF">ANN_00223</name>
</gene>
<proteinExistence type="predicted"/>
<keyword evidence="2" id="KW-1185">Reference proteome</keyword>
<comment type="caution">
    <text evidence="1">The sequence shown here is derived from an EMBL/GenBank/DDBJ whole genome shotgun (WGS) entry which is preliminary data.</text>
</comment>
<name>A0ABQ8TSZ4_PERAM</name>
<organism evidence="1 2">
    <name type="scientific">Periplaneta americana</name>
    <name type="common">American cockroach</name>
    <name type="synonym">Blatta americana</name>
    <dbReference type="NCBI Taxonomy" id="6978"/>
    <lineage>
        <taxon>Eukaryota</taxon>
        <taxon>Metazoa</taxon>
        <taxon>Ecdysozoa</taxon>
        <taxon>Arthropoda</taxon>
        <taxon>Hexapoda</taxon>
        <taxon>Insecta</taxon>
        <taxon>Pterygota</taxon>
        <taxon>Neoptera</taxon>
        <taxon>Polyneoptera</taxon>
        <taxon>Dictyoptera</taxon>
        <taxon>Blattodea</taxon>
        <taxon>Blattoidea</taxon>
        <taxon>Blattidae</taxon>
        <taxon>Blattinae</taxon>
        <taxon>Periplaneta</taxon>
    </lineage>
</organism>